<dbReference type="FunFam" id="1.10.510.10:FF:000095">
    <property type="entry name" value="protein STRUBBELIG-RECEPTOR FAMILY 8"/>
    <property type="match status" value="1"/>
</dbReference>
<dbReference type="InterPro" id="IPR001245">
    <property type="entry name" value="Ser-Thr/Tyr_kinase_cat_dom"/>
</dbReference>
<protein>
    <recommendedName>
        <fullName evidence="9">Protein kinase domain-containing protein</fullName>
    </recommendedName>
</protein>
<reference evidence="10 11" key="1">
    <citation type="journal article" date="2011" name="Science">
        <title>The Selaginella genome identifies genetic changes associated with the evolution of vascular plants.</title>
        <authorList>
            <person name="Banks J.A."/>
            <person name="Nishiyama T."/>
            <person name="Hasebe M."/>
            <person name="Bowman J.L."/>
            <person name="Gribskov M."/>
            <person name="dePamphilis C."/>
            <person name="Albert V.A."/>
            <person name="Aono N."/>
            <person name="Aoyama T."/>
            <person name="Ambrose B.A."/>
            <person name="Ashton N.W."/>
            <person name="Axtell M.J."/>
            <person name="Barker E."/>
            <person name="Barker M.S."/>
            <person name="Bennetzen J.L."/>
            <person name="Bonawitz N.D."/>
            <person name="Chapple C."/>
            <person name="Cheng C."/>
            <person name="Correa L.G."/>
            <person name="Dacre M."/>
            <person name="DeBarry J."/>
            <person name="Dreyer I."/>
            <person name="Elias M."/>
            <person name="Engstrom E.M."/>
            <person name="Estelle M."/>
            <person name="Feng L."/>
            <person name="Finet C."/>
            <person name="Floyd S.K."/>
            <person name="Frommer W.B."/>
            <person name="Fujita T."/>
            <person name="Gramzow L."/>
            <person name="Gutensohn M."/>
            <person name="Harholt J."/>
            <person name="Hattori M."/>
            <person name="Heyl A."/>
            <person name="Hirai T."/>
            <person name="Hiwatashi Y."/>
            <person name="Ishikawa M."/>
            <person name="Iwata M."/>
            <person name="Karol K.G."/>
            <person name="Koehler B."/>
            <person name="Kolukisaoglu U."/>
            <person name="Kubo M."/>
            <person name="Kurata T."/>
            <person name="Lalonde S."/>
            <person name="Li K."/>
            <person name="Li Y."/>
            <person name="Litt A."/>
            <person name="Lyons E."/>
            <person name="Manning G."/>
            <person name="Maruyama T."/>
            <person name="Michael T.P."/>
            <person name="Mikami K."/>
            <person name="Miyazaki S."/>
            <person name="Morinaga S."/>
            <person name="Murata T."/>
            <person name="Mueller-Roeber B."/>
            <person name="Nelson D.R."/>
            <person name="Obara M."/>
            <person name="Oguri Y."/>
            <person name="Olmstead R.G."/>
            <person name="Onodera N."/>
            <person name="Petersen B.L."/>
            <person name="Pils B."/>
            <person name="Prigge M."/>
            <person name="Rensing S.A."/>
            <person name="Riano-Pachon D.M."/>
            <person name="Roberts A.W."/>
            <person name="Sato Y."/>
            <person name="Scheller H.V."/>
            <person name="Schulz B."/>
            <person name="Schulz C."/>
            <person name="Shakirov E.V."/>
            <person name="Shibagaki N."/>
            <person name="Shinohara N."/>
            <person name="Shippen D.E."/>
            <person name="Soerensen I."/>
            <person name="Sotooka R."/>
            <person name="Sugimoto N."/>
            <person name="Sugita M."/>
            <person name="Sumikawa N."/>
            <person name="Tanurdzic M."/>
            <person name="Theissen G."/>
            <person name="Ulvskov P."/>
            <person name="Wakazuki S."/>
            <person name="Weng J.K."/>
            <person name="Willats W.W."/>
            <person name="Wipf D."/>
            <person name="Wolf P.G."/>
            <person name="Yang L."/>
            <person name="Zimmer A.D."/>
            <person name="Zhu Q."/>
            <person name="Mitros T."/>
            <person name="Hellsten U."/>
            <person name="Loque D."/>
            <person name="Otillar R."/>
            <person name="Salamov A."/>
            <person name="Schmutz J."/>
            <person name="Shapiro H."/>
            <person name="Lindquist E."/>
            <person name="Lucas S."/>
            <person name="Rokhsar D."/>
            <person name="Grigoriev I.V."/>
        </authorList>
    </citation>
    <scope>NUCLEOTIDE SEQUENCE [LARGE SCALE GENOMIC DNA]</scope>
</reference>
<dbReference type="EMBL" id="GL377679">
    <property type="protein sequence ID" value="EFJ07857.1"/>
    <property type="molecule type" value="Genomic_DNA"/>
</dbReference>
<keyword evidence="8" id="KW-0732">Signal</keyword>
<organism evidence="11">
    <name type="scientific">Selaginella moellendorffii</name>
    <name type="common">Spikemoss</name>
    <dbReference type="NCBI Taxonomy" id="88036"/>
    <lineage>
        <taxon>Eukaryota</taxon>
        <taxon>Viridiplantae</taxon>
        <taxon>Streptophyta</taxon>
        <taxon>Embryophyta</taxon>
        <taxon>Tracheophyta</taxon>
        <taxon>Lycopodiopsida</taxon>
        <taxon>Selaginellales</taxon>
        <taxon>Selaginellaceae</taxon>
        <taxon>Selaginella</taxon>
    </lineage>
</organism>
<dbReference type="InterPro" id="IPR001611">
    <property type="entry name" value="Leu-rich_rpt"/>
</dbReference>
<evidence type="ECO:0000313" key="11">
    <source>
        <dbReference type="Proteomes" id="UP000001514"/>
    </source>
</evidence>
<dbReference type="SUPFAM" id="SSF56112">
    <property type="entry name" value="Protein kinase-like (PK-like)"/>
    <property type="match status" value="1"/>
</dbReference>
<dbReference type="GO" id="GO:0004674">
    <property type="term" value="F:protein serine/threonine kinase activity"/>
    <property type="evidence" value="ECO:0000318"/>
    <property type="project" value="GO_Central"/>
</dbReference>
<dbReference type="InterPro" id="IPR046959">
    <property type="entry name" value="PRK1-6/SRF4-like"/>
</dbReference>
<evidence type="ECO:0000256" key="5">
    <source>
        <dbReference type="ARBA" id="ARBA00022989"/>
    </source>
</evidence>
<feature type="domain" description="Protein kinase" evidence="9">
    <location>
        <begin position="311"/>
        <end position="592"/>
    </location>
</feature>
<evidence type="ECO:0000259" key="9">
    <source>
        <dbReference type="PROSITE" id="PS50011"/>
    </source>
</evidence>
<keyword evidence="2" id="KW-0433">Leucine-rich repeat</keyword>
<evidence type="ECO:0000313" key="10">
    <source>
        <dbReference type="EMBL" id="EFJ07857.1"/>
    </source>
</evidence>
<proteinExistence type="predicted"/>
<dbReference type="eggNOG" id="ENOG502QPUR">
    <property type="taxonomic scope" value="Eukaryota"/>
</dbReference>
<dbReference type="InParanoid" id="D8T662"/>
<dbReference type="KEGG" id="smo:SELMODRAFT_132879"/>
<name>D8T662_SELML</name>
<dbReference type="PROSITE" id="PS50011">
    <property type="entry name" value="PROTEIN_KINASE_DOM"/>
    <property type="match status" value="1"/>
</dbReference>
<dbReference type="InterPro" id="IPR032675">
    <property type="entry name" value="LRR_dom_sf"/>
</dbReference>
<dbReference type="Gramene" id="EFJ07857">
    <property type="protein sequence ID" value="EFJ07857"/>
    <property type="gene ID" value="SELMODRAFT_132879"/>
</dbReference>
<dbReference type="Proteomes" id="UP000001514">
    <property type="component" value="Unassembled WGS sequence"/>
</dbReference>
<dbReference type="FunFam" id="3.80.10.10:FF:000363">
    <property type="entry name" value="Leucine-rich repeat family protein"/>
    <property type="match status" value="1"/>
</dbReference>
<keyword evidence="6 7" id="KW-0472">Membrane</keyword>
<keyword evidence="5 7" id="KW-1133">Transmembrane helix</keyword>
<evidence type="ECO:0000256" key="3">
    <source>
        <dbReference type="ARBA" id="ARBA00022692"/>
    </source>
</evidence>
<evidence type="ECO:0000256" key="8">
    <source>
        <dbReference type="SAM" id="SignalP"/>
    </source>
</evidence>
<dbReference type="Gene3D" id="3.80.10.10">
    <property type="entry name" value="Ribonuclease Inhibitor"/>
    <property type="match status" value="2"/>
</dbReference>
<comment type="subcellular location">
    <subcellularLocation>
        <location evidence="1">Membrane</location>
    </subcellularLocation>
</comment>
<evidence type="ECO:0000256" key="7">
    <source>
        <dbReference type="SAM" id="Phobius"/>
    </source>
</evidence>
<evidence type="ECO:0000256" key="6">
    <source>
        <dbReference type="ARBA" id="ARBA00023136"/>
    </source>
</evidence>
<keyword evidence="11" id="KW-1185">Reference proteome</keyword>
<gene>
    <name evidence="10" type="ORF">SELMODRAFT_132879</name>
</gene>
<dbReference type="Gene3D" id="1.10.510.10">
    <property type="entry name" value="Transferase(Phosphotransferase) domain 1"/>
    <property type="match status" value="1"/>
</dbReference>
<accession>D8T662</accession>
<keyword evidence="3 7" id="KW-0812">Transmembrane</keyword>
<dbReference type="Pfam" id="PF00560">
    <property type="entry name" value="LRR_1"/>
    <property type="match status" value="1"/>
</dbReference>
<sequence>MGLNEELIAVVVFLLVSMGCSDLDSDREALLSFKEKADLKQTLGSSWTGNNPCTDNWDGVICNSDNRVVKLRLENRRFPGVLENGLGQLTELKVLSLKGNNLTGRIPSDLSRCRRLQKLYLNSNRLEGSIPEALLTLQDLDRVDVSNNHLSGSIPAAIGGLRKLLTLRLEMNSLTGGVPDVSNIPNLTDFNVSWNNLSGPVPSAMASRYPTAYFGNSALCGPPSFAPCPPKSRTQKPSQQIIVIIAVAVIGAFVLIFSALFFGYRYLRASSKDVDKSDTATTGTEKKEMASGDIVFVTRDAGKFQLADLLQASAELLGKGSLGSTYKALCTGGFVAVKRLVDRTGCSKKVFERRMGIVGRMTHTNLLRLRAFYFYARIEKLLVYDYMPKGSLHNVLHGNPGTPSRLSWSKRLKISLGVARCLKFLHHQCKLPHGNIKSSNVLLTERYEARVSDFGLLPFVPSDQALEKNGYRAPECQTASDISRKADVFSFGVILLELLTGKLPAEEAASGGDQAGNSSKMDLPSWVIATVNDEWTSAVFDNAIEVSKQEQMVGLLKVAMACVTRAAEERPKMIQVVQMIEEVDAIEVSPDLSYI</sequence>
<evidence type="ECO:0000256" key="4">
    <source>
        <dbReference type="ARBA" id="ARBA00022737"/>
    </source>
</evidence>
<evidence type="ECO:0000256" key="2">
    <source>
        <dbReference type="ARBA" id="ARBA00022614"/>
    </source>
</evidence>
<dbReference type="InterPro" id="IPR013210">
    <property type="entry name" value="LRR_N_plant-typ"/>
</dbReference>
<dbReference type="HOGENOM" id="CLU_000288_92_8_1"/>
<keyword evidence="4" id="KW-0677">Repeat</keyword>
<feature type="transmembrane region" description="Helical" evidence="7">
    <location>
        <begin position="241"/>
        <end position="262"/>
    </location>
</feature>
<dbReference type="InterPro" id="IPR000719">
    <property type="entry name" value="Prot_kinase_dom"/>
</dbReference>
<dbReference type="PANTHER" id="PTHR48007:SF4">
    <property type="entry name" value="LEUCINE-RICH REPEAT RECEPTOR-LIKE PROTEIN KINASE PXC1"/>
    <property type="match status" value="1"/>
</dbReference>
<feature type="chain" id="PRO_5003123317" description="Protein kinase domain-containing protein" evidence="8">
    <location>
        <begin position="22"/>
        <end position="595"/>
    </location>
</feature>
<dbReference type="Pfam" id="PF08263">
    <property type="entry name" value="LRRNT_2"/>
    <property type="match status" value="1"/>
</dbReference>
<feature type="signal peptide" evidence="8">
    <location>
        <begin position="1"/>
        <end position="21"/>
    </location>
</feature>
<dbReference type="Gene3D" id="3.30.200.20">
    <property type="entry name" value="Phosphorylase Kinase, domain 1"/>
    <property type="match status" value="1"/>
</dbReference>
<dbReference type="GO" id="GO:0005886">
    <property type="term" value="C:plasma membrane"/>
    <property type="evidence" value="ECO:0000318"/>
    <property type="project" value="GO_Central"/>
</dbReference>
<dbReference type="SUPFAM" id="SSF52058">
    <property type="entry name" value="L domain-like"/>
    <property type="match status" value="1"/>
</dbReference>
<dbReference type="STRING" id="88036.D8T662"/>
<evidence type="ECO:0000256" key="1">
    <source>
        <dbReference type="ARBA" id="ARBA00004370"/>
    </source>
</evidence>
<dbReference type="GO" id="GO:0005524">
    <property type="term" value="F:ATP binding"/>
    <property type="evidence" value="ECO:0007669"/>
    <property type="project" value="InterPro"/>
</dbReference>
<dbReference type="AlphaFoldDB" id="D8T662"/>
<dbReference type="InterPro" id="IPR011009">
    <property type="entry name" value="Kinase-like_dom_sf"/>
</dbReference>
<dbReference type="Pfam" id="PF07714">
    <property type="entry name" value="PK_Tyr_Ser-Thr"/>
    <property type="match status" value="1"/>
</dbReference>
<dbReference type="Pfam" id="PF13855">
    <property type="entry name" value="LRR_8"/>
    <property type="match status" value="1"/>
</dbReference>
<dbReference type="PANTHER" id="PTHR48007">
    <property type="entry name" value="LEUCINE-RICH REPEAT RECEPTOR-LIKE PROTEIN KINASE PXC1"/>
    <property type="match status" value="1"/>
</dbReference>